<feature type="compositionally biased region" description="Basic residues" evidence="1">
    <location>
        <begin position="31"/>
        <end position="52"/>
    </location>
</feature>
<proteinExistence type="predicted"/>
<feature type="compositionally biased region" description="Polar residues" evidence="1">
    <location>
        <begin position="1"/>
        <end position="16"/>
    </location>
</feature>
<dbReference type="Proteomes" id="UP000317650">
    <property type="component" value="Chromosome 2"/>
</dbReference>
<keyword evidence="3" id="KW-1185">Reference proteome</keyword>
<organism evidence="2 3">
    <name type="scientific">Musa balbisiana</name>
    <name type="common">Banana</name>
    <dbReference type="NCBI Taxonomy" id="52838"/>
    <lineage>
        <taxon>Eukaryota</taxon>
        <taxon>Viridiplantae</taxon>
        <taxon>Streptophyta</taxon>
        <taxon>Embryophyta</taxon>
        <taxon>Tracheophyta</taxon>
        <taxon>Spermatophyta</taxon>
        <taxon>Magnoliopsida</taxon>
        <taxon>Liliopsida</taxon>
        <taxon>Zingiberales</taxon>
        <taxon>Musaceae</taxon>
        <taxon>Musa</taxon>
    </lineage>
</organism>
<dbReference type="EMBL" id="PYDT01000011">
    <property type="protein sequence ID" value="THU45521.1"/>
    <property type="molecule type" value="Genomic_DNA"/>
</dbReference>
<name>A0A4S8IBV4_MUSBA</name>
<gene>
    <name evidence="2" type="ORF">C4D60_Mb02t18790</name>
</gene>
<reference evidence="2 3" key="1">
    <citation type="journal article" date="2019" name="Nat. Plants">
        <title>Genome sequencing of Musa balbisiana reveals subgenome evolution and function divergence in polyploid bananas.</title>
        <authorList>
            <person name="Yao X."/>
        </authorList>
    </citation>
    <scope>NUCLEOTIDE SEQUENCE [LARGE SCALE GENOMIC DNA]</scope>
    <source>
        <strain evidence="3">cv. DH-PKW</strain>
        <tissue evidence="2">Leaves</tissue>
    </source>
</reference>
<feature type="region of interest" description="Disordered" evidence="1">
    <location>
        <begin position="1"/>
        <end position="20"/>
    </location>
</feature>
<dbReference type="AlphaFoldDB" id="A0A4S8IBV4"/>
<accession>A0A4S8IBV4</accession>
<evidence type="ECO:0000313" key="3">
    <source>
        <dbReference type="Proteomes" id="UP000317650"/>
    </source>
</evidence>
<evidence type="ECO:0000313" key="2">
    <source>
        <dbReference type="EMBL" id="THU45521.1"/>
    </source>
</evidence>
<feature type="region of interest" description="Disordered" evidence="1">
    <location>
        <begin position="29"/>
        <end position="56"/>
    </location>
</feature>
<comment type="caution">
    <text evidence="2">The sequence shown here is derived from an EMBL/GenBank/DDBJ whole genome shotgun (WGS) entry which is preliminary data.</text>
</comment>
<sequence length="77" mass="8844">MEKLDANTTAATSLNTPCPCGRSCLLTQRQERKRKDRSKVKPRKNNTRKQMKGKAVSSNTNGIKFFDFVFCQPYNCR</sequence>
<protein>
    <submittedName>
        <fullName evidence="2">Uncharacterized protein</fullName>
    </submittedName>
</protein>
<evidence type="ECO:0000256" key="1">
    <source>
        <dbReference type="SAM" id="MobiDB-lite"/>
    </source>
</evidence>